<reference evidence="2 3" key="1">
    <citation type="submission" date="2018-11" db="EMBL/GenBank/DDBJ databases">
        <authorList>
            <person name="Criscuolo A."/>
        </authorList>
    </citation>
    <scope>NUCLEOTIDE SEQUENCE [LARGE SCALE GENOMIC DNA]</scope>
    <source>
        <strain evidence="2">ACIP111625</strain>
    </source>
</reference>
<dbReference type="EMBL" id="UXAW01000052">
    <property type="protein sequence ID" value="VDC26029.1"/>
    <property type="molecule type" value="Genomic_DNA"/>
</dbReference>
<gene>
    <name evidence="2" type="ORF">XINFAN_01517</name>
</gene>
<dbReference type="InterPro" id="IPR047111">
    <property type="entry name" value="YbaP-like"/>
</dbReference>
<evidence type="ECO:0000256" key="1">
    <source>
        <dbReference type="SAM" id="SignalP"/>
    </source>
</evidence>
<dbReference type="Proteomes" id="UP000277498">
    <property type="component" value="Unassembled WGS sequence"/>
</dbReference>
<organism evidence="2 3">
    <name type="scientific">Pseudogemmobacter humi</name>
    <dbReference type="NCBI Taxonomy" id="2483812"/>
    <lineage>
        <taxon>Bacteria</taxon>
        <taxon>Pseudomonadati</taxon>
        <taxon>Pseudomonadota</taxon>
        <taxon>Alphaproteobacteria</taxon>
        <taxon>Rhodobacterales</taxon>
        <taxon>Paracoccaceae</taxon>
        <taxon>Pseudogemmobacter</taxon>
    </lineage>
</organism>
<dbReference type="OrthoDB" id="9806326at2"/>
<feature type="signal peptide" evidence="1">
    <location>
        <begin position="1"/>
        <end position="18"/>
    </location>
</feature>
<evidence type="ECO:0000313" key="3">
    <source>
        <dbReference type="Proteomes" id="UP000277498"/>
    </source>
</evidence>
<dbReference type="Pfam" id="PF01963">
    <property type="entry name" value="TraB_PrgY_gumN"/>
    <property type="match status" value="1"/>
</dbReference>
<keyword evidence="3" id="KW-1185">Reference proteome</keyword>
<proteinExistence type="predicted"/>
<evidence type="ECO:0000313" key="2">
    <source>
        <dbReference type="EMBL" id="VDC26029.1"/>
    </source>
</evidence>
<dbReference type="PANTHER" id="PTHR40590:SF1">
    <property type="entry name" value="CYTOPLASMIC PROTEIN"/>
    <property type="match status" value="1"/>
</dbReference>
<name>A0A3P5XC28_9RHOB</name>
<dbReference type="PANTHER" id="PTHR40590">
    <property type="entry name" value="CYTOPLASMIC PROTEIN-RELATED"/>
    <property type="match status" value="1"/>
</dbReference>
<protein>
    <submittedName>
        <fullName evidence="2">TraB family protein</fullName>
    </submittedName>
</protein>
<dbReference type="InterPro" id="IPR002816">
    <property type="entry name" value="TraB/PrgY/GumN_fam"/>
</dbReference>
<dbReference type="AlphaFoldDB" id="A0A3P5XC28"/>
<dbReference type="RefSeq" id="WP_124085938.1">
    <property type="nucleotide sequence ID" value="NZ_UXAW01000052.1"/>
</dbReference>
<feature type="chain" id="PRO_5018162545" evidence="1">
    <location>
        <begin position="19"/>
        <end position="335"/>
    </location>
</feature>
<dbReference type="CDD" id="cd14789">
    <property type="entry name" value="Tiki"/>
    <property type="match status" value="1"/>
</dbReference>
<sequence length="335" mass="36332">MTRLIALALTAAFTLAGAGVRADCAGVNLMDQMMPGERAAIGARADAVPWPRGNFWTAERQGQSMILAGTYHMDDPRHDPVVAALAPRIEAADALLVEAGPDEEAALLRAMGENPSLMFITEGPSLLERLPRDTWRRLSEALEARGIPSIMAAKFQPWYATVVLAIPPCQLADQQLPKGLDGRLIDAAQAAGVPIRALEAYDTIFSIFGSLTDDQSLAMIESTLALEGQSEDFAVTLAELYFQGDSRLIWELTRLYAYDQPGYTREEIDAEMAMMEEILMTRRNRAWIPVIEEAAAAGPVVVAFGALHLSGEAGVLNLLAANGWQIREMPMPAVP</sequence>
<accession>A0A3P5XC28</accession>
<keyword evidence="1" id="KW-0732">Signal</keyword>